<proteinExistence type="predicted"/>
<dbReference type="EMBL" id="JQZW01000002">
    <property type="protein sequence ID" value="KGN98995.1"/>
    <property type="molecule type" value="Genomic_DNA"/>
</dbReference>
<organism evidence="1 2">
    <name type="scientific">Porphyromonas gingivicanis</name>
    <dbReference type="NCBI Taxonomy" id="266762"/>
    <lineage>
        <taxon>Bacteria</taxon>
        <taxon>Pseudomonadati</taxon>
        <taxon>Bacteroidota</taxon>
        <taxon>Bacteroidia</taxon>
        <taxon>Bacteroidales</taxon>
        <taxon>Porphyromonadaceae</taxon>
        <taxon>Porphyromonas</taxon>
    </lineage>
</organism>
<protein>
    <submittedName>
        <fullName evidence="1">Uncharacterized protein</fullName>
    </submittedName>
</protein>
<dbReference type="RefSeq" id="WP_036882620.1">
    <property type="nucleotide sequence ID" value="NZ_JQZW01000002.1"/>
</dbReference>
<gene>
    <name evidence="1" type="ORF">HQ36_00475</name>
</gene>
<sequence length="64" mass="7953">MLTKIKFFTLTSYLRSLIAQHDRSNKLYYKRKYSLPQYKHYTTGNNLLSKWEIVEERFRNERFS</sequence>
<accession>A0A0A2G9C6</accession>
<evidence type="ECO:0000313" key="1">
    <source>
        <dbReference type="EMBL" id="KGN98995.1"/>
    </source>
</evidence>
<comment type="caution">
    <text evidence="1">The sequence shown here is derived from an EMBL/GenBank/DDBJ whole genome shotgun (WGS) entry which is preliminary data.</text>
</comment>
<evidence type="ECO:0000313" key="2">
    <source>
        <dbReference type="Proteomes" id="UP000030134"/>
    </source>
</evidence>
<dbReference type="AlphaFoldDB" id="A0A0A2G9C6"/>
<keyword evidence="2" id="KW-1185">Reference proteome</keyword>
<name>A0A0A2G9C6_9PORP</name>
<dbReference type="STRING" id="266762.HQ36_00475"/>
<reference evidence="1 2" key="1">
    <citation type="submission" date="2014-08" db="EMBL/GenBank/DDBJ databases">
        <title>Porphyromonas gingivicanis strain:COT-022_OH1391 Genome sequencing.</title>
        <authorList>
            <person name="Wallis C."/>
            <person name="Deusch O."/>
            <person name="O'Flynn C."/>
            <person name="Davis I."/>
            <person name="Jospin G."/>
            <person name="Darling A.E."/>
            <person name="Coil D.A."/>
            <person name="Alexiev A."/>
            <person name="Horsfall A."/>
            <person name="Kirkwood N."/>
            <person name="Harris S."/>
            <person name="Eisen J.A."/>
        </authorList>
    </citation>
    <scope>NUCLEOTIDE SEQUENCE [LARGE SCALE GENOMIC DNA]</scope>
    <source>
        <strain evidence="2">COT-022 OH1391</strain>
    </source>
</reference>
<dbReference type="Proteomes" id="UP000030134">
    <property type="component" value="Unassembled WGS sequence"/>
</dbReference>